<sequence length="81" mass="9269">MSRSHAQKMRQRLLREGKTDPGQQRLTWHGIHPVTKTTPSLAESKTKQQNKHKLRNLIHDSGAGSFSICRVYRQATPCSFI</sequence>
<feature type="region of interest" description="Disordered" evidence="1">
    <location>
        <begin position="1"/>
        <end position="26"/>
    </location>
</feature>
<gene>
    <name evidence="2" type="ORF">EJQ19_10600</name>
</gene>
<dbReference type="Proteomes" id="UP000276128">
    <property type="component" value="Unassembled WGS sequence"/>
</dbReference>
<protein>
    <submittedName>
        <fullName evidence="2">Uncharacterized protein</fullName>
    </submittedName>
</protein>
<dbReference type="OrthoDB" id="2365803at2"/>
<reference evidence="2 3" key="1">
    <citation type="submission" date="2018-12" db="EMBL/GenBank/DDBJ databases">
        <title>Bacillus ochoae sp. nov., Paenibacillus whitsoniae sp. nov., Paenibacillus spiritus sp. nov. Isolated from the Mars Exploration Rover during spacecraft assembly.</title>
        <authorList>
            <person name="Seuylemezian A."/>
            <person name="Vaishampayan P."/>
        </authorList>
    </citation>
    <scope>NUCLEOTIDE SEQUENCE [LARGE SCALE GENOMIC DNA]</scope>
    <source>
        <strain evidence="2 3">MER 54</strain>
    </source>
</reference>
<evidence type="ECO:0000256" key="1">
    <source>
        <dbReference type="SAM" id="MobiDB-lite"/>
    </source>
</evidence>
<feature type="compositionally biased region" description="Basic residues" evidence="1">
    <location>
        <begin position="1"/>
        <end position="12"/>
    </location>
</feature>
<dbReference type="EMBL" id="RXHU01000027">
    <property type="protein sequence ID" value="RTE09691.1"/>
    <property type="molecule type" value="Genomic_DNA"/>
</dbReference>
<name>A0A430JF83_9BACL</name>
<proteinExistence type="predicted"/>
<accession>A0A430JF83</accession>
<comment type="caution">
    <text evidence="2">The sequence shown here is derived from an EMBL/GenBank/DDBJ whole genome shotgun (WGS) entry which is preliminary data.</text>
</comment>
<keyword evidence="3" id="KW-1185">Reference proteome</keyword>
<dbReference type="AlphaFoldDB" id="A0A430JF83"/>
<evidence type="ECO:0000313" key="2">
    <source>
        <dbReference type="EMBL" id="RTE09691.1"/>
    </source>
</evidence>
<organism evidence="2 3">
    <name type="scientific">Paenibacillus whitsoniae</name>
    <dbReference type="NCBI Taxonomy" id="2496558"/>
    <lineage>
        <taxon>Bacteria</taxon>
        <taxon>Bacillati</taxon>
        <taxon>Bacillota</taxon>
        <taxon>Bacilli</taxon>
        <taxon>Bacillales</taxon>
        <taxon>Paenibacillaceae</taxon>
        <taxon>Paenibacillus</taxon>
    </lineage>
</organism>
<evidence type="ECO:0000313" key="3">
    <source>
        <dbReference type="Proteomes" id="UP000276128"/>
    </source>
</evidence>